<dbReference type="InterPro" id="IPR003593">
    <property type="entry name" value="AAA+_ATPase"/>
</dbReference>
<evidence type="ECO:0000256" key="2">
    <source>
        <dbReference type="ARBA" id="ARBA00022448"/>
    </source>
</evidence>
<reference evidence="7 8" key="1">
    <citation type="submission" date="2018-10" db="EMBL/GenBank/DDBJ databases">
        <title>Corynebacterium macginleyi genome sequencing and assembly of the type strain and two clinical samples.</title>
        <authorList>
            <person name="Bernier A.-M."/>
            <person name="Bernard K."/>
        </authorList>
    </citation>
    <scope>NUCLEOTIDE SEQUENCE [LARGE SCALE GENOMIC DNA]</scope>
    <source>
        <strain evidence="7 8">NML 120205</strain>
    </source>
</reference>
<dbReference type="EMBL" id="REGC01000016">
    <property type="protein sequence ID" value="RMB57217.1"/>
    <property type="molecule type" value="Genomic_DNA"/>
</dbReference>
<sequence length="235" mass="25557">MSLLIDRVTVSYGSKVAVREASLELGPGIHALLGPNGAGKSSLLEALATLRKLSSGHFSVNGLSGKKVRKILGYLPQDNLPKSRFTVREHIAYICWLKQIRSVDVTSEIDRLIDISGLGSKADSIVASISGGMRRRLGIASALVGSPKLVILDEASAGLDMTQRDAMHRILSQVSSESIVLTSTHIVEDIIDIADTITIMNKGSFVFSGEWQDFCNTRSITDFKNRYLRLVSDIE</sequence>
<keyword evidence="2" id="KW-0813">Transport</keyword>
<dbReference type="InterPro" id="IPR027417">
    <property type="entry name" value="P-loop_NTPase"/>
</dbReference>
<comment type="similarity">
    <text evidence="1">Belongs to the ABC transporter superfamily.</text>
</comment>
<dbReference type="InterPro" id="IPR017871">
    <property type="entry name" value="ABC_transporter-like_CS"/>
</dbReference>
<dbReference type="RefSeq" id="WP_121912525.1">
    <property type="nucleotide sequence ID" value="NZ_CP068291.1"/>
</dbReference>
<organism evidence="7 8">
    <name type="scientific">Corynebacterium macginleyi</name>
    <dbReference type="NCBI Taxonomy" id="38290"/>
    <lineage>
        <taxon>Bacteria</taxon>
        <taxon>Bacillati</taxon>
        <taxon>Actinomycetota</taxon>
        <taxon>Actinomycetes</taxon>
        <taxon>Mycobacteriales</taxon>
        <taxon>Corynebacteriaceae</taxon>
        <taxon>Corynebacterium</taxon>
    </lineage>
</organism>
<evidence type="ECO:0000259" key="5">
    <source>
        <dbReference type="PROSITE" id="PS50893"/>
    </source>
</evidence>
<keyword evidence="9" id="KW-1185">Reference proteome</keyword>
<protein>
    <submittedName>
        <fullName evidence="7">ATP-binding cassette domain-containing protein</fullName>
    </submittedName>
</protein>
<dbReference type="PROSITE" id="PS50893">
    <property type="entry name" value="ABC_TRANSPORTER_2"/>
    <property type="match status" value="1"/>
</dbReference>
<dbReference type="Proteomes" id="UP001518680">
    <property type="component" value="Unassembled WGS sequence"/>
</dbReference>
<evidence type="ECO:0000313" key="9">
    <source>
        <dbReference type="Proteomes" id="UP001518680"/>
    </source>
</evidence>
<dbReference type="AlphaFoldDB" id="A0A3M0FZ75"/>
<comment type="caution">
    <text evidence="7">The sequence shown here is derived from an EMBL/GenBank/DDBJ whole genome shotgun (WGS) entry which is preliminary data.</text>
</comment>
<dbReference type="GO" id="GO:0005524">
    <property type="term" value="F:ATP binding"/>
    <property type="evidence" value="ECO:0007669"/>
    <property type="project" value="UniProtKB-KW"/>
</dbReference>
<evidence type="ECO:0000256" key="3">
    <source>
        <dbReference type="ARBA" id="ARBA00022741"/>
    </source>
</evidence>
<dbReference type="InterPro" id="IPR003439">
    <property type="entry name" value="ABC_transporter-like_ATP-bd"/>
</dbReference>
<dbReference type="Pfam" id="PF00005">
    <property type="entry name" value="ABC_tran"/>
    <property type="match status" value="1"/>
</dbReference>
<proteinExistence type="inferred from homology"/>
<dbReference type="SUPFAM" id="SSF52540">
    <property type="entry name" value="P-loop containing nucleoside triphosphate hydrolases"/>
    <property type="match status" value="1"/>
</dbReference>
<feature type="domain" description="ABC transporter" evidence="5">
    <location>
        <begin position="3"/>
        <end position="227"/>
    </location>
</feature>
<evidence type="ECO:0000256" key="4">
    <source>
        <dbReference type="ARBA" id="ARBA00022840"/>
    </source>
</evidence>
<name>A0A3M0FZ75_9CORY</name>
<accession>A0A3M0FZ75</accession>
<evidence type="ECO:0000313" key="7">
    <source>
        <dbReference type="EMBL" id="RMB57217.1"/>
    </source>
</evidence>
<evidence type="ECO:0000313" key="6">
    <source>
        <dbReference type="EMBL" id="MBM0244174.1"/>
    </source>
</evidence>
<reference evidence="6 9" key="2">
    <citation type="submission" date="2021-01" db="EMBL/GenBank/DDBJ databases">
        <title>Complete genome sequences of Corynebacterium macginleyi strains isolated from infectious keratitis.</title>
        <authorList>
            <person name="Sagerfors S."/>
            <person name="Poehlein A."/>
            <person name="Soderquist B."/>
            <person name="Bruggemann H."/>
        </authorList>
    </citation>
    <scope>NUCLEOTIDE SEQUENCE [LARGE SCALE GENOMIC DNA]</scope>
    <source>
        <strain evidence="6 9">12T220</strain>
    </source>
</reference>
<dbReference type="Proteomes" id="UP000270649">
    <property type="component" value="Unassembled WGS sequence"/>
</dbReference>
<evidence type="ECO:0000313" key="8">
    <source>
        <dbReference type="Proteomes" id="UP000270649"/>
    </source>
</evidence>
<dbReference type="PANTHER" id="PTHR43335:SF2">
    <property type="entry name" value="ABC TRANSPORTER, ATP-BINDING PROTEIN"/>
    <property type="match status" value="1"/>
</dbReference>
<gene>
    <name evidence="7" type="ORF">D9543_10055</name>
    <name evidence="6" type="ORF">GWO63_007860</name>
</gene>
<dbReference type="EMBL" id="JAACBX020000002">
    <property type="protein sequence ID" value="MBM0244174.1"/>
    <property type="molecule type" value="Genomic_DNA"/>
</dbReference>
<dbReference type="GO" id="GO:0016887">
    <property type="term" value="F:ATP hydrolysis activity"/>
    <property type="evidence" value="ECO:0007669"/>
    <property type="project" value="InterPro"/>
</dbReference>
<keyword evidence="4 7" id="KW-0067">ATP-binding</keyword>
<keyword evidence="3" id="KW-0547">Nucleotide-binding</keyword>
<dbReference type="GeneID" id="92747216"/>
<dbReference type="PROSITE" id="PS00211">
    <property type="entry name" value="ABC_TRANSPORTER_1"/>
    <property type="match status" value="1"/>
</dbReference>
<dbReference type="SMART" id="SM00382">
    <property type="entry name" value="AAA"/>
    <property type="match status" value="1"/>
</dbReference>
<dbReference type="PANTHER" id="PTHR43335">
    <property type="entry name" value="ABC TRANSPORTER, ATP-BINDING PROTEIN"/>
    <property type="match status" value="1"/>
</dbReference>
<dbReference type="Gene3D" id="3.40.50.300">
    <property type="entry name" value="P-loop containing nucleotide triphosphate hydrolases"/>
    <property type="match status" value="1"/>
</dbReference>
<evidence type="ECO:0000256" key="1">
    <source>
        <dbReference type="ARBA" id="ARBA00005417"/>
    </source>
</evidence>